<keyword evidence="2" id="KW-1185">Reference proteome</keyword>
<organism evidence="1 2">
    <name type="scientific">Paenibacillus endophyticus</name>
    <dbReference type="NCBI Taxonomy" id="1294268"/>
    <lineage>
        <taxon>Bacteria</taxon>
        <taxon>Bacillati</taxon>
        <taxon>Bacillota</taxon>
        <taxon>Bacilli</taxon>
        <taxon>Bacillales</taxon>
        <taxon>Paenibacillaceae</taxon>
        <taxon>Paenibacillus</taxon>
    </lineage>
</organism>
<dbReference type="Proteomes" id="UP000518605">
    <property type="component" value="Unassembled WGS sequence"/>
</dbReference>
<protein>
    <submittedName>
        <fullName evidence="1">Uncharacterized protein</fullName>
    </submittedName>
</protein>
<comment type="caution">
    <text evidence="1">The sequence shown here is derived from an EMBL/GenBank/DDBJ whole genome shotgun (WGS) entry which is preliminary data.</text>
</comment>
<dbReference type="EMBL" id="JACHXW010000020">
    <property type="protein sequence ID" value="MBB3154984.1"/>
    <property type="molecule type" value="Genomic_DNA"/>
</dbReference>
<accession>A0A7W5CDQ8</accession>
<gene>
    <name evidence="1" type="ORF">FHS16_005083</name>
</gene>
<sequence length="84" mass="9463">MSLNVCGLSEISRSRHDSTRLSKVKRLSPYFGGAARFIPRNIENVQPKDILSYISKTSRQIGPLPSRALTRCFINAQFHFPTLA</sequence>
<proteinExistence type="predicted"/>
<name>A0A7W5CDQ8_9BACL</name>
<evidence type="ECO:0000313" key="2">
    <source>
        <dbReference type="Proteomes" id="UP000518605"/>
    </source>
</evidence>
<dbReference type="AlphaFoldDB" id="A0A7W5CDQ8"/>
<reference evidence="1 2" key="1">
    <citation type="submission" date="2020-08" db="EMBL/GenBank/DDBJ databases">
        <title>Genomic Encyclopedia of Type Strains, Phase III (KMG-III): the genomes of soil and plant-associated and newly described type strains.</title>
        <authorList>
            <person name="Whitman W."/>
        </authorList>
    </citation>
    <scope>NUCLEOTIDE SEQUENCE [LARGE SCALE GENOMIC DNA]</scope>
    <source>
        <strain evidence="1 2">CECT 8234</strain>
    </source>
</reference>
<evidence type="ECO:0000313" key="1">
    <source>
        <dbReference type="EMBL" id="MBB3154984.1"/>
    </source>
</evidence>